<feature type="transmembrane region" description="Helical" evidence="1">
    <location>
        <begin position="6"/>
        <end position="22"/>
    </location>
</feature>
<proteinExistence type="predicted"/>
<keyword evidence="1" id="KW-1133">Transmembrane helix</keyword>
<evidence type="ECO:0000313" key="2">
    <source>
        <dbReference type="EMBL" id="QHT39081.1"/>
    </source>
</evidence>
<sequence length="237" mass="27331">MKYTIAIVVFIFIAILYVLYLCSDTKEGFTKEGSTDNELYEKLMNDFNKIFPDRNRNAGGPQFYHHIVSLNPTIEEFKKYNTFYCAVSGSPIDPKRGKTYDNIVVKGLDDKEYYGKYYRCCWPCLCDIMREGTVYVEPFTVKLKDGDYTHYVLTIMDPCLNSEKIPEEISSFQCDKITKNGIHSNSCRLIIGILHDVEEYKNQDVSDILDKCKERMNTPVDKLQGGMGDISVKLYSL</sequence>
<keyword evidence="1" id="KW-0472">Membrane</keyword>
<dbReference type="AlphaFoldDB" id="A0A6C0FDZ2"/>
<protein>
    <submittedName>
        <fullName evidence="2">Uncharacterized protein</fullName>
    </submittedName>
</protein>
<keyword evidence="1" id="KW-0812">Transmembrane</keyword>
<reference evidence="2" key="1">
    <citation type="journal article" date="2020" name="Nature">
        <title>Giant virus diversity and host interactions through global metagenomics.</title>
        <authorList>
            <person name="Schulz F."/>
            <person name="Roux S."/>
            <person name="Paez-Espino D."/>
            <person name="Jungbluth S."/>
            <person name="Walsh D.A."/>
            <person name="Denef V.J."/>
            <person name="McMahon K.D."/>
            <person name="Konstantinidis K.T."/>
            <person name="Eloe-Fadrosh E.A."/>
            <person name="Kyrpides N.C."/>
            <person name="Woyke T."/>
        </authorList>
    </citation>
    <scope>NUCLEOTIDE SEQUENCE</scope>
    <source>
        <strain evidence="2">GVMAG-S-ERX556126-94</strain>
    </source>
</reference>
<dbReference type="EMBL" id="MN738838">
    <property type="protein sequence ID" value="QHT39081.1"/>
    <property type="molecule type" value="Genomic_DNA"/>
</dbReference>
<name>A0A6C0FDZ2_9ZZZZ</name>
<evidence type="ECO:0000256" key="1">
    <source>
        <dbReference type="SAM" id="Phobius"/>
    </source>
</evidence>
<accession>A0A6C0FDZ2</accession>
<organism evidence="2">
    <name type="scientific">viral metagenome</name>
    <dbReference type="NCBI Taxonomy" id="1070528"/>
    <lineage>
        <taxon>unclassified sequences</taxon>
        <taxon>metagenomes</taxon>
        <taxon>organismal metagenomes</taxon>
    </lineage>
</organism>